<dbReference type="GO" id="GO:0006355">
    <property type="term" value="P:regulation of DNA-templated transcription"/>
    <property type="evidence" value="ECO:0007669"/>
    <property type="project" value="InterPro"/>
</dbReference>
<dbReference type="EMBL" id="QGNW01000074">
    <property type="protein sequence ID" value="RVX01775.1"/>
    <property type="molecule type" value="Genomic_DNA"/>
</dbReference>
<proteinExistence type="predicted"/>
<dbReference type="GO" id="GO:0003712">
    <property type="term" value="F:transcription coregulator activity"/>
    <property type="evidence" value="ECO:0007669"/>
    <property type="project" value="InterPro"/>
</dbReference>
<feature type="region of interest" description="Disordered" evidence="1">
    <location>
        <begin position="28"/>
        <end position="58"/>
    </location>
</feature>
<comment type="caution">
    <text evidence="2">The sequence shown here is derived from an EMBL/GenBank/DDBJ whole genome shotgun (WGS) entry which is preliminary data.</text>
</comment>
<reference evidence="2 3" key="1">
    <citation type="journal article" date="2018" name="PLoS Genet.">
        <title>Population sequencing reveals clonal diversity and ancestral inbreeding in the grapevine cultivar Chardonnay.</title>
        <authorList>
            <person name="Roach M.J."/>
            <person name="Johnson D.L."/>
            <person name="Bohlmann J."/>
            <person name="van Vuuren H.J."/>
            <person name="Jones S.J."/>
            <person name="Pretorius I.S."/>
            <person name="Schmidt S.A."/>
            <person name="Borneman A.R."/>
        </authorList>
    </citation>
    <scope>NUCLEOTIDE SEQUENCE [LARGE SCALE GENOMIC DNA]</scope>
    <source>
        <strain evidence="3">cv. Chardonnay</strain>
        <tissue evidence="2">Leaf</tissue>
    </source>
</reference>
<dbReference type="InterPro" id="IPR008831">
    <property type="entry name" value="Mediator_Med31"/>
</dbReference>
<gene>
    <name evidence="2" type="primary">MED31_0</name>
    <name evidence="2" type="ORF">CK203_024306</name>
</gene>
<name>A0A438IYI3_VITVI</name>
<dbReference type="PANTHER" id="PTHR13186">
    <property type="entry name" value="MEDIATOR OF RNA POLYMERASE II TRANSCRIPTION SUBUNIT 31"/>
    <property type="match status" value="1"/>
</dbReference>
<evidence type="ECO:0000313" key="3">
    <source>
        <dbReference type="Proteomes" id="UP000288805"/>
    </source>
</evidence>
<protein>
    <submittedName>
        <fullName evidence="2">Mediator of RNA polymerase II transcription subunit 31</fullName>
    </submittedName>
</protein>
<evidence type="ECO:0000256" key="1">
    <source>
        <dbReference type="SAM" id="MobiDB-lite"/>
    </source>
</evidence>
<organism evidence="2 3">
    <name type="scientific">Vitis vinifera</name>
    <name type="common">Grape</name>
    <dbReference type="NCBI Taxonomy" id="29760"/>
    <lineage>
        <taxon>Eukaryota</taxon>
        <taxon>Viridiplantae</taxon>
        <taxon>Streptophyta</taxon>
        <taxon>Embryophyta</taxon>
        <taxon>Tracheophyta</taxon>
        <taxon>Spermatophyta</taxon>
        <taxon>Magnoliopsida</taxon>
        <taxon>eudicotyledons</taxon>
        <taxon>Gunneridae</taxon>
        <taxon>Pentapetalae</taxon>
        <taxon>rosids</taxon>
        <taxon>Vitales</taxon>
        <taxon>Vitaceae</taxon>
        <taxon>Viteae</taxon>
        <taxon>Vitis</taxon>
    </lineage>
</organism>
<dbReference type="AlphaFoldDB" id="A0A438IYI3"/>
<dbReference type="GO" id="GO:0016592">
    <property type="term" value="C:mediator complex"/>
    <property type="evidence" value="ECO:0007669"/>
    <property type="project" value="InterPro"/>
</dbReference>
<accession>A0A438IYI3</accession>
<dbReference type="Proteomes" id="UP000288805">
    <property type="component" value="Unassembled WGS sequence"/>
</dbReference>
<sequence>MSSCELAHRQQFFYWKNYRNNRLKHILPKPLPEPLAGTPAPGPPPQSAPPTTIAVTSAGSPALSPMQYGIPAGSSLSKNDMRNSAIDRRKRKYKIYLLHKSTVITKKNPARQVF</sequence>
<evidence type="ECO:0000313" key="2">
    <source>
        <dbReference type="EMBL" id="RVX01775.1"/>
    </source>
</evidence>